<evidence type="ECO:0000256" key="17">
    <source>
        <dbReference type="ARBA" id="ARBA00022853"/>
    </source>
</evidence>
<dbReference type="GO" id="GO:1990904">
    <property type="term" value="C:ribonucleoprotein complex"/>
    <property type="evidence" value="ECO:0007669"/>
    <property type="project" value="UniProtKB-KW"/>
</dbReference>
<evidence type="ECO:0000256" key="20">
    <source>
        <dbReference type="ARBA" id="ARBA00023158"/>
    </source>
</evidence>
<dbReference type="FunFam" id="3.30.720.90:FF:000001">
    <property type="entry name" value="60S ribosomal protein L38"/>
    <property type="match status" value="1"/>
</dbReference>
<feature type="domain" description="PAZ" evidence="31">
    <location>
        <begin position="1169"/>
        <end position="1287"/>
    </location>
</feature>
<evidence type="ECO:0000256" key="14">
    <source>
        <dbReference type="ARBA" id="ARBA00022806"/>
    </source>
</evidence>
<dbReference type="FunFam" id="1.10.1520.10:FF:000004">
    <property type="entry name" value="Endoribonuclease dicer-like 1"/>
    <property type="match status" value="2"/>
</dbReference>
<feature type="domain" description="Helicase C-terminal" evidence="32">
    <location>
        <begin position="1884"/>
        <end position="2042"/>
    </location>
</feature>
<dbReference type="EnsemblPlants" id="Solyc11g008520.2.1">
    <property type="protein sequence ID" value="Solyc11g008520.2.1"/>
    <property type="gene ID" value="Solyc11g008520.2"/>
</dbReference>
<dbReference type="GO" id="GO:0006412">
    <property type="term" value="P:translation"/>
    <property type="evidence" value="ECO:0007669"/>
    <property type="project" value="InterPro"/>
</dbReference>
<dbReference type="InterPro" id="IPR002675">
    <property type="entry name" value="Ribosomal_eL38"/>
</dbReference>
<proteinExistence type="inferred from homology"/>
<evidence type="ECO:0000256" key="3">
    <source>
        <dbReference type="ARBA" id="ARBA00004123"/>
    </source>
</evidence>
<dbReference type="InterPro" id="IPR005034">
    <property type="entry name" value="Dicer_dimerisation"/>
</dbReference>
<dbReference type="GO" id="GO:0005840">
    <property type="term" value="C:ribosome"/>
    <property type="evidence" value="ECO:0007669"/>
    <property type="project" value="UniProtKB-KW"/>
</dbReference>
<dbReference type="SUPFAM" id="SSF101690">
    <property type="entry name" value="PAZ domain"/>
    <property type="match status" value="2"/>
</dbReference>
<dbReference type="SMART" id="SM00949">
    <property type="entry name" value="PAZ"/>
    <property type="match status" value="2"/>
</dbReference>
<dbReference type="InterPro" id="IPR038464">
    <property type="entry name" value="Ribosomal_eL38_sf"/>
</dbReference>
<dbReference type="SUPFAM" id="SSF52540">
    <property type="entry name" value="P-loop containing nucleoside triphosphate hydrolases"/>
    <property type="match status" value="2"/>
</dbReference>
<keyword evidence="15" id="KW-0067">ATP-binding</keyword>
<dbReference type="GO" id="GO:0005634">
    <property type="term" value="C:nucleus"/>
    <property type="evidence" value="ECO:0000318"/>
    <property type="project" value="GO_Central"/>
</dbReference>
<evidence type="ECO:0000256" key="5">
    <source>
        <dbReference type="ARBA" id="ARBA00007803"/>
    </source>
</evidence>
<dbReference type="GO" id="GO:0004386">
    <property type="term" value="F:helicase activity"/>
    <property type="evidence" value="ECO:0007669"/>
    <property type="project" value="UniProtKB-KW"/>
</dbReference>
<dbReference type="PROSITE" id="PS00517">
    <property type="entry name" value="RNASE_3_1"/>
    <property type="match status" value="1"/>
</dbReference>
<dbReference type="InterPro" id="IPR000999">
    <property type="entry name" value="RNase_III_dom"/>
</dbReference>
<dbReference type="Proteomes" id="UP000004994">
    <property type="component" value="Chromosome 11"/>
</dbReference>
<accession>A0A3Q7IQP2</accession>
<evidence type="ECO:0000256" key="13">
    <source>
        <dbReference type="ARBA" id="ARBA00022801"/>
    </source>
</evidence>
<dbReference type="SMART" id="SM00490">
    <property type="entry name" value="HELICc"/>
    <property type="match status" value="2"/>
</dbReference>
<dbReference type="PROSITE" id="PS51327">
    <property type="entry name" value="DICER_DSRBF"/>
    <property type="match status" value="2"/>
</dbReference>
<evidence type="ECO:0000256" key="25">
    <source>
        <dbReference type="ARBA" id="ARBA00058644"/>
    </source>
</evidence>
<keyword evidence="16" id="KW-0460">Magnesium</keyword>
<evidence type="ECO:0000256" key="22">
    <source>
        <dbReference type="ARBA" id="ARBA00023242"/>
    </source>
</evidence>
<evidence type="ECO:0000313" key="35">
    <source>
        <dbReference type="Proteomes" id="UP000004994"/>
    </source>
</evidence>
<dbReference type="InterPro" id="IPR038248">
    <property type="entry name" value="Dicer_dimer_sf"/>
</dbReference>
<evidence type="ECO:0000256" key="1">
    <source>
        <dbReference type="ARBA" id="ARBA00001936"/>
    </source>
</evidence>
<dbReference type="Gene3D" id="3.30.160.380">
    <property type="entry name" value="Dicer dimerisation domain"/>
    <property type="match status" value="2"/>
</dbReference>
<dbReference type="Gene3D" id="3.30.720.90">
    <property type="match status" value="1"/>
</dbReference>
<dbReference type="GO" id="GO:0005737">
    <property type="term" value="C:cytoplasm"/>
    <property type="evidence" value="ECO:0000318"/>
    <property type="project" value="GO_Central"/>
</dbReference>
<dbReference type="InterPro" id="IPR001650">
    <property type="entry name" value="Helicase_C-like"/>
</dbReference>
<organism evidence="34">
    <name type="scientific">Solanum lycopersicum</name>
    <name type="common">Tomato</name>
    <name type="synonym">Lycopersicon esculentum</name>
    <dbReference type="NCBI Taxonomy" id="4081"/>
    <lineage>
        <taxon>Eukaryota</taxon>
        <taxon>Viridiplantae</taxon>
        <taxon>Streptophyta</taxon>
        <taxon>Embryophyta</taxon>
        <taxon>Tracheophyta</taxon>
        <taxon>Spermatophyta</taxon>
        <taxon>Magnoliopsida</taxon>
        <taxon>eudicotyledons</taxon>
        <taxon>Gunneridae</taxon>
        <taxon>Pentapetalae</taxon>
        <taxon>asterids</taxon>
        <taxon>lamiids</taxon>
        <taxon>Solanales</taxon>
        <taxon>Solanaceae</taxon>
        <taxon>Solanoideae</taxon>
        <taxon>Solaneae</taxon>
        <taxon>Solanum</taxon>
        <taxon>Solanum subgen. Lycopersicon</taxon>
    </lineage>
</organism>
<comment type="similarity">
    <text evidence="24">Belongs to the helicase family. Dicer subfamily.</text>
</comment>
<dbReference type="InterPro" id="IPR036085">
    <property type="entry name" value="PAZ_dom_sf"/>
</dbReference>
<evidence type="ECO:0000256" key="23">
    <source>
        <dbReference type="ARBA" id="ARBA00023274"/>
    </source>
</evidence>
<dbReference type="CDD" id="cd00593">
    <property type="entry name" value="RIBOc"/>
    <property type="match status" value="4"/>
</dbReference>
<dbReference type="PaxDb" id="4081-Solyc11g008520.1.1"/>
<evidence type="ECO:0000256" key="8">
    <source>
        <dbReference type="ARBA" id="ARBA00022722"/>
    </source>
</evidence>
<evidence type="ECO:0000256" key="21">
    <source>
        <dbReference type="ARBA" id="ARBA00023211"/>
    </source>
</evidence>
<evidence type="ECO:0000256" key="18">
    <source>
        <dbReference type="ARBA" id="ARBA00022884"/>
    </source>
</evidence>
<reference evidence="34" key="1">
    <citation type="journal article" date="2012" name="Nature">
        <title>The tomato genome sequence provides insights into fleshy fruit evolution.</title>
        <authorList>
            <consortium name="Tomato Genome Consortium"/>
        </authorList>
    </citation>
    <scope>NUCLEOTIDE SEQUENCE [LARGE SCALE GENOMIC DNA]</scope>
    <source>
        <strain evidence="34">cv. Heinz 1706</strain>
    </source>
</reference>
<evidence type="ECO:0000256" key="19">
    <source>
        <dbReference type="ARBA" id="ARBA00022980"/>
    </source>
</evidence>
<feature type="domain" description="RNase III" evidence="30">
    <location>
        <begin position="2540"/>
        <end position="2672"/>
    </location>
</feature>
<dbReference type="CDD" id="cd18802">
    <property type="entry name" value="SF2_C_dicer"/>
    <property type="match status" value="2"/>
</dbReference>
<keyword evidence="19 29" id="KW-0689">Ribosomal protein</keyword>
<dbReference type="SUPFAM" id="SSF53067">
    <property type="entry name" value="Actin-like ATPase domain"/>
    <property type="match status" value="2"/>
</dbReference>
<comment type="cofactor">
    <cofactor evidence="2">
        <name>Mg(2+)</name>
        <dbReference type="ChEBI" id="CHEBI:18420"/>
    </cofactor>
</comment>
<evidence type="ECO:0000256" key="11">
    <source>
        <dbReference type="ARBA" id="ARBA00022741"/>
    </source>
</evidence>
<dbReference type="Gramene" id="Solyc11g008520.2.1">
    <property type="protein sequence ID" value="Solyc11g008520.2.1"/>
    <property type="gene ID" value="Solyc11g008520.2"/>
</dbReference>
<feature type="domain" description="PAZ" evidence="31">
    <location>
        <begin position="2395"/>
        <end position="2489"/>
    </location>
</feature>
<feature type="domain" description="Dicer dsRNA-binding fold" evidence="33">
    <location>
        <begin position="2062"/>
        <end position="2149"/>
    </location>
</feature>
<dbReference type="SMART" id="SM00268">
    <property type="entry name" value="ACTIN"/>
    <property type="match status" value="1"/>
</dbReference>
<dbReference type="InterPro" id="IPR043129">
    <property type="entry name" value="ATPase_NBD"/>
</dbReference>
<dbReference type="SMART" id="SM00535">
    <property type="entry name" value="RIBOc"/>
    <property type="match status" value="4"/>
</dbReference>
<dbReference type="InterPro" id="IPR036389">
    <property type="entry name" value="RNase_III_sf"/>
</dbReference>
<dbReference type="Pfam" id="PF01781">
    <property type="entry name" value="Ribosomal_L38e"/>
    <property type="match status" value="1"/>
</dbReference>
<dbReference type="InterPro" id="IPR027417">
    <property type="entry name" value="P-loop_NTPase"/>
</dbReference>
<keyword evidence="20" id="KW-0943">RNA-mediated gene silencing</keyword>
<dbReference type="FunFam" id="3.30.160.380:FF:000001">
    <property type="entry name" value="Endoribonuclease dicer-like 1"/>
    <property type="match status" value="2"/>
</dbReference>
<comment type="subcellular location">
    <subcellularLocation>
        <location evidence="4">Cytoplasm</location>
    </subcellularLocation>
    <subcellularLocation>
        <location evidence="3">Nucleus</location>
    </subcellularLocation>
</comment>
<keyword evidence="11" id="KW-0547">Nucleotide-binding</keyword>
<dbReference type="FunFam" id="3.90.640.10:FF:000026">
    <property type="entry name" value="Actin-related protein 7"/>
    <property type="match status" value="1"/>
</dbReference>
<evidence type="ECO:0000256" key="24">
    <source>
        <dbReference type="ARBA" id="ARBA00035116"/>
    </source>
</evidence>
<dbReference type="PROSITE" id="PS51194">
    <property type="entry name" value="HELICASE_CTER"/>
    <property type="match status" value="2"/>
</dbReference>
<comment type="similarity">
    <text evidence="5 29">Belongs to the eukaryotic ribosomal protein eL38 family.</text>
</comment>
<dbReference type="GO" id="GO:0004525">
    <property type="term" value="F:ribonuclease III activity"/>
    <property type="evidence" value="ECO:0000318"/>
    <property type="project" value="GO_Central"/>
</dbReference>
<dbReference type="Pfam" id="PF00022">
    <property type="entry name" value="Actin"/>
    <property type="match status" value="1"/>
</dbReference>
<dbReference type="FunFam" id="3.30.420.40:FF:000150">
    <property type="entry name" value="Actin-related protein 7"/>
    <property type="match status" value="1"/>
</dbReference>
<evidence type="ECO:0000256" key="28">
    <source>
        <dbReference type="PROSITE-ProRule" id="PRU00657"/>
    </source>
</evidence>
<feature type="domain" description="RNase III" evidence="30">
    <location>
        <begin position="1506"/>
        <end position="1651"/>
    </location>
</feature>
<evidence type="ECO:0000256" key="6">
    <source>
        <dbReference type="ARBA" id="ARBA00022473"/>
    </source>
</evidence>
<evidence type="ECO:0000256" key="10">
    <source>
        <dbReference type="ARBA" id="ARBA00022737"/>
    </source>
</evidence>
<evidence type="ECO:0000259" key="31">
    <source>
        <dbReference type="PROSITE" id="PS50821"/>
    </source>
</evidence>
<dbReference type="PRINTS" id="PR00190">
    <property type="entry name" value="ACTIN"/>
</dbReference>
<dbReference type="Gene3D" id="2.170.260.10">
    <property type="entry name" value="paz domain"/>
    <property type="match status" value="2"/>
</dbReference>
<dbReference type="Pfam" id="PF00636">
    <property type="entry name" value="Ribonuclease_3"/>
    <property type="match status" value="4"/>
</dbReference>
<keyword evidence="35" id="KW-1185">Reference proteome</keyword>
<dbReference type="InterPro" id="IPR011545">
    <property type="entry name" value="DEAD/DEAH_box_helicase_dom"/>
</dbReference>
<dbReference type="CDD" id="cd10209">
    <property type="entry name" value="ASKHA_NBD_AtARP7-like"/>
    <property type="match status" value="1"/>
</dbReference>
<evidence type="ECO:0000256" key="2">
    <source>
        <dbReference type="ARBA" id="ARBA00001946"/>
    </source>
</evidence>
<evidence type="ECO:0000259" key="30">
    <source>
        <dbReference type="PROSITE" id="PS50142"/>
    </source>
</evidence>
<dbReference type="GO" id="GO:0003735">
    <property type="term" value="F:structural constituent of ribosome"/>
    <property type="evidence" value="ECO:0007669"/>
    <property type="project" value="InterPro"/>
</dbReference>
<evidence type="ECO:0000256" key="15">
    <source>
        <dbReference type="ARBA" id="ARBA00022840"/>
    </source>
</evidence>
<comment type="function">
    <text evidence="25">Essential protein required during embryogenesis and all plant development stages, probably through a chromatin-mediated regulation of gene expression.</text>
</comment>
<evidence type="ECO:0000256" key="27">
    <source>
        <dbReference type="ARBA" id="ARBA00074634"/>
    </source>
</evidence>
<dbReference type="GO" id="GO:0030422">
    <property type="term" value="P:siRNA processing"/>
    <property type="evidence" value="ECO:0000318"/>
    <property type="project" value="GO_Central"/>
</dbReference>
<dbReference type="PANTHER" id="PTHR14950">
    <property type="entry name" value="DICER-RELATED"/>
    <property type="match status" value="1"/>
</dbReference>
<comment type="similarity">
    <text evidence="26">Belongs to the actin family. Plant ARP7 subfamily.</text>
</comment>
<keyword evidence="9" id="KW-0479">Metal-binding</keyword>
<evidence type="ECO:0000259" key="33">
    <source>
        <dbReference type="PROSITE" id="PS51327"/>
    </source>
</evidence>
<dbReference type="Gene3D" id="3.40.50.300">
    <property type="entry name" value="P-loop containing nucleotide triphosphate hydrolases"/>
    <property type="match status" value="4"/>
</dbReference>
<keyword evidence="7" id="KW-0963">Cytoplasm</keyword>
<dbReference type="SUPFAM" id="SSF69065">
    <property type="entry name" value="RNase III domain-like"/>
    <property type="match status" value="4"/>
</dbReference>
<keyword evidence="22" id="KW-0539">Nucleus</keyword>
<dbReference type="InParanoid" id="A0A3Q7IQP2"/>
<keyword evidence="10" id="KW-0677">Repeat</keyword>
<keyword evidence="13" id="KW-0378">Hydrolase</keyword>
<feature type="domain" description="RNase III" evidence="30">
    <location>
        <begin position="2708"/>
        <end position="2855"/>
    </location>
</feature>
<evidence type="ECO:0000256" key="16">
    <source>
        <dbReference type="ARBA" id="ARBA00022842"/>
    </source>
</evidence>
<feature type="domain" description="Helicase C-terminal" evidence="32">
    <location>
        <begin position="698"/>
        <end position="890"/>
    </location>
</feature>
<keyword evidence="8" id="KW-0540">Nuclease</keyword>
<dbReference type="GO" id="GO:0046872">
    <property type="term" value="F:metal ion binding"/>
    <property type="evidence" value="ECO:0007669"/>
    <property type="project" value="UniProtKB-KW"/>
</dbReference>
<dbReference type="InterPro" id="IPR004000">
    <property type="entry name" value="Actin"/>
</dbReference>
<sequence>MEAVVVDAGSKFLKAGFAIPDQTPAMVIPTQMKRIAEDDEGSLFEEEEVAVDPIERGFVKDWDAMEDLLHHVLYSGLGWEIGNEGQILFTDPLCTPKAIREQLVQLMFETFNISGFYASEQAVLSLYAVGRISGCTVDVGHGKIDIAPVIEGAVQHIASRRLEVGGLDLTKLLADELSKSNPTVKLNISDVEKLKEQYACCADDDIAYEKLQHSCLQEKHTLPDGQVITIGKERYTVGEALFQPSILGNDTHGIVEQLVHSISSVSSENHRQLLENTVLCGGTATLTGFEDRFQREATLCSSAVRPSLVKPPEYMPENLTSYSAWIGGAILAKVVFPQNQHITKADYDESGPSPKQIHEIKDFLLTARRKDARSVKIKKNKDMVKFKVRCSKYLYTLCVSDFEKADKLKQSLPPDNMSMARANDVVCGNQLVSADPLPFARSYQLEALEAALKQNTIVYLETGSGKTLIAIMLLRSYAYLLRKPSPYIAVFLVPTVVLVTQQGDALMMQTDLKVGTYWGEMGVDFWDAATWKRQVDGHEVYTCDSEAVLAEYIPFSNPKLKIYKHVDIPSTLSKSLAHDMERLKEKHECSITKSTLSDKSAASAKRRLSKLYSAFLFCLSEMGVWLAFKAAEFLSQQETDFFSWGELDVCAQTIVRDFSSDASKVFSACLPSGPHWSIGGDIQANTDAGYLSSKVHCLVESLLEYRNLKDLRCIIFVERIITAIVLRSLLNELLPKLSGWRTECTAGHASVVQSQSRKIQNKIVEEFRKGVVNIIVATSILEEGLDVQSCNLVIRFDPSATVCSYIQSRGRARMQNSDFLLMVKRYILCNIWKRFHYIYGLIISQFDSNRSGDESTLARMQNFMASGEMMRQESLRHASEPCSPLVDEMYDEPCYKVESTGAIITLSSSVSLLYFYCSRLPSDGYFKSYPRCVIDKESRTCTLQLPKSCPLQRIITVQGNSTKILRQLACLEACKELHRVGALTDNLVPDIVEEEAINKELECQIHTVEESKYFPPEFVSHFGNETEAVYYCYLVELQHETYDDFQLHGIILAVRTKLKCDDEILAFDLDVDRRRRVQVQLKYSKVVTLTSEEIRRCQRFQVSVFKILLDRDLSKLQDALAAGQSPIGSAVSDYLLLPSVGKSSEINWKCVNSLLFPSQVLGDKHMDWCSTQDRKRSVNTKTGVVCSCLLENSLVFTPHNGNIYCITGFLDNLDCNSLLNVRTGESITYREYYKKRQGIELCFEEPLLSGKRISKVHNYLQRNRTQKAKDSTDSSVQLPPELCFVIMSPISISTLYTYSYVPSIMHRIESLVMASHLNSMLLNDCKLNVFIPTAMVLEAVTTRKCLEKFHLESLETLGDAFLKYAVSTQLFKTHENHHEGLLCVKKSKIISNAALCKLGCARKIPGFIRNEAFTLQAWIIPGDSSQVHSFNEELMTSSDKMYSRIKQKIRSKRVADVVEALIGAYLSSGGEVAALSLMKWLGMDIDFADAPIQRHFPLNAEKLVNVKYLESLLHYKFHDPSLLVEALTHGSYMLPEIPRCYQRLEFLGDAVLDYVVTAHLYFKYPGLSPGLITDLRSASVNNECYAQCAIKASLHKHILHASPDLQRQICNTIEDFKNPVSTFGWEAETTFPKVLADVIESLAGAIFVDSGFNQDTTFQEQSMESTDVAVFENQHLSADPLPFARSYQLEALEIALKQNTIVYLETGSGKTLIAIMLLRSYASLLRKPSPYIAVFLVPTVVLVTQQGDALMLHTDLKVGKYWGEKGVDYWNAATWQQLVDDHEHECLISQSNLSFMRDGSARRRLSKLHSNFLFCLSEMGAWLAFKSCEENDFLSSDDACVRDFCLGASTIFSAHLPSGPHWSIGKDIQANVDAGYLSSKVNCLLESLLEYRDRKDLRCIIFVERIITAIVLRSLLNELFLERSGWRTEVTTGRITTFKQNKIVEEFRKGLVNIIVATSILEEGLDVRSCNLVIRFDPSTTVCSFIQSRGRARMQNSDFILMVRKGDDATLTRMQNYKASVEIMRQESLRHASIPCSTLHDELYDECYKVESTGAVVTLSSSVSLLDFYCSRLPSDGYFKPDPTYVINEETETCTLQLPKSSPLQGIISVQGKRKILKQLACLEACKQLHRVGALTDNLVPDIVEEETINKELECKIKIVEQSLYYPSEFVSHCGNESEAVYYCYLVELPHDSYNDSQLHGIILAVRTKLKFDDEILAFDLDVDRRGRLKVQLNYRKVVIFTSEEVRWFLSSFYSLPVKMVWGRLKVQLNYRKVVIFTSEEVRWFLSSFYSLPVKMVGELHLFDLSLQIRRCQRFQVSVFRILRDPDLSKLQEVLAAVQSPIGSAVSDYLLLPSVGTPPEINWQYVNSLLFPSQVLGDKHMDWCSTQGRRCSVNTISEVVCSCMLENSLVCTPHNGRIYCINGFLENLDCNSLMGVRSEESITYREHYRKRYGINICSEEVPLLRGKHISKEAKDSSVALPPELCSLIMSPLFISTLNTYSYVPSIMHRIESLIMASNLKKMHLDHCTQNVVIPTAKILEAMTTKNCLEKFHLESLETLGDSFLKYAASIKLFKTYENDHQGLLTVKRKQIISNATLCRLGCARKMPGFIRNKPFVLKAWIIPGDNSQVHNFDEELLTSSVKMYSRGKQKIKSKIMADVVEALIGAYLSSGGEVAALSFMKWLGVDINFVDAPTSRHLPVNAEKLVNVRYLESLLHYKFNDPSLLVEALSHGSCMLPDIPRCYKRLEFLGDAVLDYVVTTHLYFKYPGLTPGLITDLRSASVNNECYALSAVKAGLHDHILYDLQVLQRHISSTVEDFKKLNLVSTFGWEAETTYPKVLADVIESLAGAIFVDSVYVTVEVEANGVIHKDSNSGRNQKMAEKVASKYLLKSLKEYPYNP</sequence>
<dbReference type="FunFam" id="3.40.50.300:FF:000420">
    <property type="entry name" value="Endoribonuclease dicer-like 1"/>
    <property type="match status" value="1"/>
</dbReference>
<evidence type="ECO:0000256" key="29">
    <source>
        <dbReference type="RuleBase" id="RU003445"/>
    </source>
</evidence>
<dbReference type="Pfam" id="PF00271">
    <property type="entry name" value="Helicase_C"/>
    <property type="match status" value="2"/>
</dbReference>
<dbReference type="OMA" id="THENHHE"/>
<dbReference type="GO" id="GO:0006325">
    <property type="term" value="P:chromatin organization"/>
    <property type="evidence" value="ECO:0007669"/>
    <property type="project" value="UniProtKB-KW"/>
</dbReference>
<dbReference type="PROSITE" id="PS50142">
    <property type="entry name" value="RNASE_3_2"/>
    <property type="match status" value="4"/>
</dbReference>
<keyword evidence="12" id="KW-0255">Endonuclease</keyword>
<dbReference type="STRING" id="4081.A0A3Q7IQP2"/>
<evidence type="ECO:0000259" key="32">
    <source>
        <dbReference type="PROSITE" id="PS51194"/>
    </source>
</evidence>
<dbReference type="PROSITE" id="PS50821">
    <property type="entry name" value="PAZ"/>
    <property type="match status" value="2"/>
</dbReference>
<evidence type="ECO:0000256" key="7">
    <source>
        <dbReference type="ARBA" id="ARBA00022490"/>
    </source>
</evidence>
<evidence type="ECO:0000256" key="9">
    <source>
        <dbReference type="ARBA" id="ARBA00022723"/>
    </source>
</evidence>
<dbReference type="Pfam" id="PF03368">
    <property type="entry name" value="Dicer_dimer"/>
    <property type="match status" value="2"/>
</dbReference>
<dbReference type="Gene3D" id="3.30.420.40">
    <property type="match status" value="2"/>
</dbReference>
<dbReference type="Gene3D" id="3.90.640.10">
    <property type="entry name" value="Actin, Chain A, domain 4"/>
    <property type="match status" value="1"/>
</dbReference>
<keyword evidence="14" id="KW-0347">Helicase</keyword>
<evidence type="ECO:0000256" key="26">
    <source>
        <dbReference type="ARBA" id="ARBA00061435"/>
    </source>
</evidence>
<dbReference type="Pfam" id="PF00270">
    <property type="entry name" value="DEAD"/>
    <property type="match status" value="2"/>
</dbReference>
<dbReference type="Gene3D" id="1.10.1520.10">
    <property type="entry name" value="Ribonuclease III domain"/>
    <property type="match status" value="4"/>
</dbReference>
<comment type="cofactor">
    <cofactor evidence="1">
        <name>Mn(2+)</name>
        <dbReference type="ChEBI" id="CHEBI:29035"/>
    </cofactor>
</comment>
<feature type="domain" description="Dicer dsRNA-binding fold" evidence="33">
    <location>
        <begin position="909"/>
        <end position="997"/>
    </location>
</feature>
<evidence type="ECO:0000313" key="34">
    <source>
        <dbReference type="EnsemblPlants" id="Solyc11g008520.2.1"/>
    </source>
</evidence>
<evidence type="ECO:0000256" key="4">
    <source>
        <dbReference type="ARBA" id="ARBA00004496"/>
    </source>
</evidence>
<feature type="domain" description="RNase III" evidence="30">
    <location>
        <begin position="1318"/>
        <end position="1470"/>
    </location>
</feature>
<evidence type="ECO:0000256" key="12">
    <source>
        <dbReference type="ARBA" id="ARBA00022759"/>
    </source>
</evidence>
<keyword evidence="23 29" id="KW-0687">Ribonucleoprotein</keyword>
<dbReference type="GO" id="GO:0003723">
    <property type="term" value="F:RNA binding"/>
    <property type="evidence" value="ECO:0000318"/>
    <property type="project" value="GO_Central"/>
</dbReference>
<keyword evidence="21" id="KW-0464">Manganese</keyword>
<reference evidence="34" key="2">
    <citation type="submission" date="2019-01" db="UniProtKB">
        <authorList>
            <consortium name="EnsemblPlants"/>
        </authorList>
    </citation>
    <scope>IDENTIFICATION</scope>
    <source>
        <strain evidence="34">cv. Heinz 1706</strain>
    </source>
</reference>
<keyword evidence="17" id="KW-0156">Chromatin regulator</keyword>
<dbReference type="Pfam" id="PF02170">
    <property type="entry name" value="PAZ"/>
    <property type="match status" value="2"/>
</dbReference>
<name>A0A3Q7IQP2_SOLLC</name>
<protein>
    <recommendedName>
        <fullName evidence="27">Actin-related protein 7</fullName>
    </recommendedName>
</protein>
<dbReference type="InterPro" id="IPR003100">
    <property type="entry name" value="PAZ_dom"/>
</dbReference>
<keyword evidence="18 28" id="KW-0694">RNA-binding</keyword>
<dbReference type="GO" id="GO:0005524">
    <property type="term" value="F:ATP binding"/>
    <property type="evidence" value="ECO:0007669"/>
    <property type="project" value="UniProtKB-KW"/>
</dbReference>
<keyword evidence="6" id="KW-0217">Developmental protein</keyword>
<dbReference type="PANTHER" id="PTHR14950:SF70">
    <property type="entry name" value="ENDORIBONUCLEASE DICER HOMOLOG 2"/>
    <property type="match status" value="1"/>
</dbReference>